<keyword evidence="5" id="KW-1185">Reference proteome</keyword>
<keyword evidence="1" id="KW-0677">Repeat</keyword>
<feature type="signal peptide" evidence="2">
    <location>
        <begin position="1"/>
        <end position="28"/>
    </location>
</feature>
<organism evidence="4 5">
    <name type="scientific">Aminipila butyrica</name>
    <dbReference type="NCBI Taxonomy" id="433296"/>
    <lineage>
        <taxon>Bacteria</taxon>
        <taxon>Bacillati</taxon>
        <taxon>Bacillota</taxon>
        <taxon>Clostridia</taxon>
        <taxon>Peptostreptococcales</taxon>
        <taxon>Anaerovoracaceae</taxon>
        <taxon>Aminipila</taxon>
    </lineage>
</organism>
<dbReference type="Pfam" id="PF13620">
    <property type="entry name" value="CarboxypepD_reg"/>
    <property type="match status" value="1"/>
</dbReference>
<dbReference type="InterPro" id="IPR016195">
    <property type="entry name" value="Pol/histidinol_Pase-like"/>
</dbReference>
<evidence type="ECO:0000259" key="3">
    <source>
        <dbReference type="PROSITE" id="PS51272"/>
    </source>
</evidence>
<dbReference type="EMBL" id="CP048649">
    <property type="protein sequence ID" value="QIB68832.1"/>
    <property type="molecule type" value="Genomic_DNA"/>
</dbReference>
<dbReference type="SUPFAM" id="SSF49464">
    <property type="entry name" value="Carboxypeptidase regulatory domain-like"/>
    <property type="match status" value="1"/>
</dbReference>
<dbReference type="PANTHER" id="PTHR42924:SF3">
    <property type="entry name" value="POLYMERASE_HISTIDINOL PHOSPHATASE N-TERMINAL DOMAIN-CONTAINING PROTEIN"/>
    <property type="match status" value="1"/>
</dbReference>
<dbReference type="GO" id="GO:0004534">
    <property type="term" value="F:5'-3' RNA exonuclease activity"/>
    <property type="evidence" value="ECO:0007669"/>
    <property type="project" value="TreeGrafter"/>
</dbReference>
<evidence type="ECO:0000256" key="2">
    <source>
        <dbReference type="SAM" id="SignalP"/>
    </source>
</evidence>
<evidence type="ECO:0000313" key="5">
    <source>
        <dbReference type="Proteomes" id="UP000466848"/>
    </source>
</evidence>
<dbReference type="Proteomes" id="UP000466848">
    <property type="component" value="Chromosome"/>
</dbReference>
<feature type="domain" description="SLH" evidence="3">
    <location>
        <begin position="925"/>
        <end position="978"/>
    </location>
</feature>
<dbReference type="InterPro" id="IPR001119">
    <property type="entry name" value="SLH_dom"/>
</dbReference>
<dbReference type="AlphaFoldDB" id="A0A858BU18"/>
<keyword evidence="2" id="KW-0732">Signal</keyword>
<gene>
    <name evidence="4" type="ORF">Ami103574_05620</name>
</gene>
<sequence>MNMKFRVGLMLSLGLLGGMLLFASPVFAAEGSIVKGSTPIDQGMANSKEDITIYNSKIAASFAVGSSNYWNMTKGSILDVAKIEGKNSDGTPIFGTDLVNDVEFLNNYWTATDAYKGTDLLEDDVKITYKENDTNIEVVAKTRYYKEGHDAPMSVTIRYVLEDGKDYIKMTTTMSNPAGNQAYADMNAGYSISTLAANMYGPFGWYPDTKVTGVRVGNDPRVNEPMANFVATYGQESYNQTYCVSVSLTDADTYKGSSGYKDIYKRVTVAGGQTITFDGEMLVSDTASTTPIIERNIENMKLKADTISGKVVNNAGKPVENAYVLIYKNGAYVANDDTTVVKVDSAPLAWVMTDAKGEYSFKLPDGTYEIHGEAAGLTPSVSQRVTITDGKADKNSLAFALQAGAHATLTVKDQIGKNIPARIEVLSDAATDIKLLGRTVYFTNLVNGQYVADFDVPAGTFSFTASYGADYESKRVTISDVKIASGEKYVNNKDLVIPELVNPRLNNWYNMDNHQHSSLGDGATPIDQLFIAQIAAKLDLNLVSDHDSVKNAEALVEMAKAAGRPVLPALEVTPGWGHWGVLNVDYSNAKVEATPVNPSGTPGEIIGEGHAMDAVVVVHHPYTDYGFFLNRDGVIGGHDANSDNFDLLELQSTMDLADASNMDARALSAAMNMYWNQGNKKFLSAGSDQHDVTSGLYPGIIRMYAHIEGELTTDSYLAALTSGHAYATMGPLFTPAEDVMFGETYDVAKGAAKTFHANVQAVNNLKRIDVYSMGKVVASFDYNTTEPVAFTYEMKNDGTKNLWYNFVALDEKGHYAVSNPIWIDQFDTSGIAISRAQFVEKLYMLSGEADKAAAKETEMVFKDVAADTSYAQAVVWAKEKGIVNGTSTTKFSPNASITREQMVTILYNYAKAAGKDVSNVEGMAIQNFNDWAKTSEYAKTAMHWAFNEEIVRGKSAAILGPKDTATRAQAELIIQRAQ</sequence>
<name>A0A858BU18_9FIRM</name>
<dbReference type="KEGG" id="abut:Ami103574_05620"/>
<feature type="domain" description="SLH" evidence="3">
    <location>
        <begin position="857"/>
        <end position="920"/>
    </location>
</feature>
<dbReference type="Gene3D" id="2.60.40.1120">
    <property type="entry name" value="Carboxypeptidase-like, regulatory domain"/>
    <property type="match status" value="1"/>
</dbReference>
<dbReference type="NCBIfam" id="NF038032">
    <property type="entry name" value="CehA_McbA_metalo"/>
    <property type="match status" value="1"/>
</dbReference>
<dbReference type="Pfam" id="PF00395">
    <property type="entry name" value="SLH"/>
    <property type="match status" value="2"/>
</dbReference>
<dbReference type="InterPro" id="IPR052018">
    <property type="entry name" value="PHP_domain"/>
</dbReference>
<proteinExistence type="predicted"/>
<keyword evidence="4" id="KW-0378">Hydrolase</keyword>
<dbReference type="PROSITE" id="PS51272">
    <property type="entry name" value="SLH"/>
    <property type="match status" value="2"/>
</dbReference>
<feature type="chain" id="PRO_5032313025" evidence="2">
    <location>
        <begin position="29"/>
        <end position="978"/>
    </location>
</feature>
<reference evidence="4 5" key="1">
    <citation type="submission" date="2020-02" db="EMBL/GenBank/DDBJ databases">
        <authorList>
            <person name="Kim Y.B."/>
            <person name="Roh S.W."/>
        </authorList>
    </citation>
    <scope>NUCLEOTIDE SEQUENCE [LARGE SCALE GENOMIC DNA]</scope>
    <source>
        <strain evidence="4 5">DSM 103574</strain>
    </source>
</reference>
<dbReference type="PANTHER" id="PTHR42924">
    <property type="entry name" value="EXONUCLEASE"/>
    <property type="match status" value="1"/>
</dbReference>
<evidence type="ECO:0000256" key="1">
    <source>
        <dbReference type="ARBA" id="ARBA00022737"/>
    </source>
</evidence>
<protein>
    <submittedName>
        <fullName evidence="4">CehA/McbA family metallohydrolase</fullName>
    </submittedName>
</protein>
<accession>A0A858BU18</accession>
<dbReference type="Gene3D" id="3.20.20.140">
    <property type="entry name" value="Metal-dependent hydrolases"/>
    <property type="match status" value="1"/>
</dbReference>
<dbReference type="SUPFAM" id="SSF89550">
    <property type="entry name" value="PHP domain-like"/>
    <property type="match status" value="1"/>
</dbReference>
<evidence type="ECO:0000313" key="4">
    <source>
        <dbReference type="EMBL" id="QIB68832.1"/>
    </source>
</evidence>
<dbReference type="InterPro" id="IPR008969">
    <property type="entry name" value="CarboxyPept-like_regulatory"/>
</dbReference>
<dbReference type="GO" id="GO:0035312">
    <property type="term" value="F:5'-3' DNA exonuclease activity"/>
    <property type="evidence" value="ECO:0007669"/>
    <property type="project" value="TreeGrafter"/>
</dbReference>